<keyword evidence="2" id="KW-1185">Reference proteome</keyword>
<dbReference type="RefSeq" id="WP_120555812.1">
    <property type="nucleotide sequence ID" value="NZ_RAWK01000070.1"/>
</dbReference>
<dbReference type="OrthoDB" id="5485585at2"/>
<organism evidence="1 2">
    <name type="scientific">Corallococcus aberystwythensis</name>
    <dbReference type="NCBI Taxonomy" id="2316722"/>
    <lineage>
        <taxon>Bacteria</taxon>
        <taxon>Pseudomonadati</taxon>
        <taxon>Myxococcota</taxon>
        <taxon>Myxococcia</taxon>
        <taxon>Myxococcales</taxon>
        <taxon>Cystobacterineae</taxon>
        <taxon>Myxococcaceae</taxon>
        <taxon>Corallococcus</taxon>
    </lineage>
</organism>
<protein>
    <submittedName>
        <fullName evidence="1">Uncharacterized protein</fullName>
    </submittedName>
</protein>
<name>A0A3A8QMI6_9BACT</name>
<accession>A0A3A8QMI6</accession>
<dbReference type="EMBL" id="RAWK01000070">
    <property type="protein sequence ID" value="RKH67565.1"/>
    <property type="molecule type" value="Genomic_DNA"/>
</dbReference>
<comment type="caution">
    <text evidence="1">The sequence shown here is derived from an EMBL/GenBank/DDBJ whole genome shotgun (WGS) entry which is preliminary data.</text>
</comment>
<dbReference type="Proteomes" id="UP000267003">
    <property type="component" value="Unassembled WGS sequence"/>
</dbReference>
<reference evidence="2" key="1">
    <citation type="submission" date="2018-09" db="EMBL/GenBank/DDBJ databases">
        <authorList>
            <person name="Livingstone P.G."/>
            <person name="Whitworth D.E."/>
        </authorList>
    </citation>
    <scope>NUCLEOTIDE SEQUENCE [LARGE SCALE GENOMIC DNA]</scope>
    <source>
        <strain evidence="2">AB050A</strain>
    </source>
</reference>
<proteinExistence type="predicted"/>
<sequence length="435" mass="47337">MKQPSGVVYRAARVLTENGRLESIQGMATLRDFKTVLTELRAARNALPQETAKNFLGFGGSKVYKRDDARALGQDLIDICADCVNALEDRSTARFNFNNEVAVIDALLNIQMVTKPKAQVQRLHAAALALRGHCETTATINRLDAVSTRGDWAGEKAIDVVMAELSGNRGLLTARQLAGRAQLIINNAGDPANIDDGDGWNSSRRAVVAEPLERVPEASRDLVGAAKETSLDARQAGLLAICHATAAGMINVLGRKHATYKAGGRGPVLREQARALAVQLLSDHNKLYLLHFRCTAQADGHSFMLCMNHDGTVTLSESWANPAGNGLFLELQGDKVRRHRAEISNANAIGAVNRIFDASPAVRTQGYTRLSQAYDDCVRYELRAHDEHAEGHECDDSCRANDADISIVVRARQLTRPATVRNRLTELRGVYDAIG</sequence>
<gene>
    <name evidence="1" type="ORF">D7W81_13685</name>
</gene>
<evidence type="ECO:0000313" key="2">
    <source>
        <dbReference type="Proteomes" id="UP000267003"/>
    </source>
</evidence>
<dbReference type="AlphaFoldDB" id="A0A3A8QMI6"/>
<evidence type="ECO:0000313" key="1">
    <source>
        <dbReference type="EMBL" id="RKH67565.1"/>
    </source>
</evidence>